<dbReference type="InterPro" id="IPR005467">
    <property type="entry name" value="His_kinase_dom"/>
</dbReference>
<evidence type="ECO:0000259" key="15">
    <source>
        <dbReference type="PROSITE" id="PS50894"/>
    </source>
</evidence>
<feature type="domain" description="Histidine kinase" evidence="12">
    <location>
        <begin position="1219"/>
        <end position="1415"/>
    </location>
</feature>
<gene>
    <name evidence="16" type="ORF">OHM77_07920</name>
</gene>
<dbReference type="PANTHER" id="PTHR43395">
    <property type="entry name" value="SENSOR HISTIDINE KINASE CHEA"/>
    <property type="match status" value="1"/>
</dbReference>
<dbReference type="SMART" id="SM00073">
    <property type="entry name" value="HPT"/>
    <property type="match status" value="3"/>
</dbReference>
<dbReference type="InterPro" id="IPR051315">
    <property type="entry name" value="Bact_Chemotaxis_CheA"/>
</dbReference>
<dbReference type="SUPFAM" id="SSF47226">
    <property type="entry name" value="Histidine-containing phosphotransfer domain, HPT domain"/>
    <property type="match status" value="5"/>
</dbReference>
<dbReference type="InterPro" id="IPR036641">
    <property type="entry name" value="HPT_dom_sf"/>
</dbReference>
<evidence type="ECO:0000259" key="13">
    <source>
        <dbReference type="PROSITE" id="PS50110"/>
    </source>
</evidence>
<feature type="modified residue" description="Phosphohistidine" evidence="9">
    <location>
        <position position="714"/>
    </location>
</feature>
<dbReference type="Pfam" id="PF00072">
    <property type="entry name" value="Response_reg"/>
    <property type="match status" value="1"/>
</dbReference>
<dbReference type="SMART" id="SM00260">
    <property type="entry name" value="CheW"/>
    <property type="match status" value="1"/>
</dbReference>
<evidence type="ECO:0000256" key="10">
    <source>
        <dbReference type="PROSITE-ProRule" id="PRU00169"/>
    </source>
</evidence>
<feature type="domain" description="CheW-like" evidence="14">
    <location>
        <begin position="1417"/>
        <end position="1552"/>
    </location>
</feature>
<evidence type="ECO:0000256" key="3">
    <source>
        <dbReference type="ARBA" id="ARBA00021495"/>
    </source>
</evidence>
<keyword evidence="6" id="KW-0418">Kinase</keyword>
<dbReference type="Gene3D" id="2.30.30.40">
    <property type="entry name" value="SH3 Domains"/>
    <property type="match status" value="1"/>
</dbReference>
<dbReference type="GO" id="GO:0006935">
    <property type="term" value="P:chemotaxis"/>
    <property type="evidence" value="ECO:0007669"/>
    <property type="project" value="InterPro"/>
</dbReference>
<evidence type="ECO:0000256" key="5">
    <source>
        <dbReference type="ARBA" id="ARBA00022679"/>
    </source>
</evidence>
<keyword evidence="7" id="KW-0902">Two-component regulatory system</keyword>
<dbReference type="Gene3D" id="3.30.565.10">
    <property type="entry name" value="Histidine kinase-like ATPase, C-terminal domain"/>
    <property type="match status" value="1"/>
</dbReference>
<comment type="catalytic activity">
    <reaction evidence="1">
        <text>ATP + protein L-histidine = ADP + protein N-phospho-L-histidine.</text>
        <dbReference type="EC" id="2.7.13.3"/>
    </reaction>
</comment>
<evidence type="ECO:0000256" key="7">
    <source>
        <dbReference type="ARBA" id="ARBA00023012"/>
    </source>
</evidence>
<dbReference type="Pfam" id="PF26379">
    <property type="entry name" value="FimL_2nd"/>
    <property type="match status" value="1"/>
</dbReference>
<organism evidence="16">
    <name type="scientific">Candidatus Nitricoxidivorans perseverans</name>
    <dbReference type="NCBI Taxonomy" id="2975601"/>
    <lineage>
        <taxon>Bacteria</taxon>
        <taxon>Pseudomonadati</taxon>
        <taxon>Pseudomonadota</taxon>
        <taxon>Betaproteobacteria</taxon>
        <taxon>Nitrosomonadales</taxon>
        <taxon>Sterolibacteriaceae</taxon>
        <taxon>Candidatus Nitricoxidivorans</taxon>
    </lineage>
</organism>
<reference evidence="16" key="1">
    <citation type="journal article" date="2023" name="Nat. Microbiol.">
        <title>Enrichment and characterization of a nitric oxide-reducing microbial community in a continuous bioreactor.</title>
        <authorList>
            <person name="Garrido-Amador P."/>
            <person name="Stortenbeker N."/>
            <person name="Wessels H.J.C.T."/>
            <person name="Speth D.R."/>
            <person name="Garcia-Heredia I."/>
            <person name="Kartal B."/>
        </authorList>
    </citation>
    <scope>NUCLEOTIDE SEQUENCE</scope>
    <source>
        <strain evidence="16">MAG1</strain>
    </source>
</reference>
<dbReference type="PROSITE" id="PS50109">
    <property type="entry name" value="HIS_KIN"/>
    <property type="match status" value="1"/>
</dbReference>
<evidence type="ECO:0000256" key="6">
    <source>
        <dbReference type="ARBA" id="ARBA00022777"/>
    </source>
</evidence>
<dbReference type="InterPro" id="IPR036061">
    <property type="entry name" value="CheW-like_dom_sf"/>
</dbReference>
<dbReference type="SUPFAM" id="SSF52172">
    <property type="entry name" value="CheY-like"/>
    <property type="match status" value="1"/>
</dbReference>
<sequence length="1692" mass="183025">MSNAAELDIGPLTWVKGEIELALDRAAEALDRFGAEGGDLKSARNHLHQAHGALSIVGLDGITRFSEAIEQLLTAVEEGKLPFSPQLGGTARQAIAAVRHYLDDLVDGQPDQPLRLLPAYRALAAARNQPEPPPSDLFFPDLSLRPPRREREPAPLADDVLAARLKAARLGFERGLLKWLRQDPKGLTEMRNSVAVIEMTQAAPSARAFWWITLALLDAIGAGALPADPAIRRLCGRIDAQIRKLLEGSRTVAERLMRDTLYHVAVAGPAGDHVECVRAAYRLASLIPTAGAADIEPLKPLLRASREVLAAAMEDWNRFCAGTAAALPQFHERIGQLAGQLDTLNQAPPHRANIARLAAVVLEVADALRRDPLRHDETLGIEVATALLLAEHALDNFRDLGAEFAAQTDIVAGRLGALLRGEPLSTLAMPRLDDISRHAQERLLTNQVVKEIQVNLAVIEQSLDMFFRNPAENAELTGLAKPVRQIEGALTVLGQDRATAVLRECESAIAKFTAGETPPDPADFEEVARKLSGLGFFVEQLKHGPANIDAILGPWAGAEKEPEPSVPSVETEMKTAARMTQTLVGALREKPGDEALRGEIRHSLETLREDARLVADADLEEQASAAIDALTLAQPAGIEEAVAHIAPTVQAPMAPSAEVARLAEASSEEIDAELLSIFIEEAREVLANIGDLHPRLLSQRHDRETLTTVRRGFHTLKGSGRMVGLAELGEAAWAVEQVLNRWLQQELEITPELAAMVGDAHALFRDWVIQMESGGGTVRDARSLIAVCERLKSGEAPPLAEVIPFPEPEPVRIGDVALSPTLYALYLDEARQHVATLRHELEVIGPPHSSLTRAAHTLAGISATAGIAAVSALAHSLEGALNRLGETATTPTETQRLLLARAIGALEGMIGAVAERRLPGREADLAAELDALVPAQASVRDSGRYAETKALSVEEERRQSRVSDDLDSQLLPIFLEEGQDLMREIGAELRTWRAQPDDDAIADRMRRLLHTFKGSARMAGAMGLGELVHSMETRIGEAAKITPAFLDGFDASFDRAEALLESLRNLGTEPAPAAAPIVVEAQPEPAAAGETPARAQMRVRADVVDRLVNEAGEMAIARGRIEGEMRALKSSLLDLTENVIRLRSQLREIEIQAESQMQSTRALAAERDAQFDPLEFDRFTRFQELTRMMAESVNDVATVQHNLLRNLDHADAAVAAQARLNRELSQSLMGMRMLPFNTLADRLHRIVRQTAKELGKRANLDIRGGQIELDRSVLEKMTGPLEHLLRNAVVHGLEAPEQRVASGKAGVGEIMLTLTQEGNEVQIELADDGRGLDLALIRAKAVERGLAGADADERQLTQLIFLSGFSTAEQLTELSGRGIGMDVVKNETASLGGRIEVTSTAGQGSLFRIYLPLTLAVTQAVLVRSGSRSYAIPSAMVEQVGELKPEAIGKIRADGGTDWLGNHYPWHYLPRLLGDGQAGPPPQRRHWLLLLKAGSRRIALEVDGLAGNQEIVIKNIGPQLARMVGIDGATVLADGEIVLIVNPVALAGRESGTAIPAAPLAAAAPAAPSAGTVMVVDDSLTVRKIAGRLLAREGYRVITAKDGVDALEQLLDTVPDVMLVDIEMPRMDGFDLTRNIRIDPRLKDVPIIMITSRIADKHRSYAREIGVNHYLGKPYDEDELLGLVAGYARKPS</sequence>
<dbReference type="InterPro" id="IPR001789">
    <property type="entry name" value="Sig_transdc_resp-reg_receiver"/>
</dbReference>
<dbReference type="FunFam" id="3.30.565.10:FF:000016">
    <property type="entry name" value="Chemotaxis protein CheA, putative"/>
    <property type="match status" value="1"/>
</dbReference>
<evidence type="ECO:0000256" key="1">
    <source>
        <dbReference type="ARBA" id="ARBA00000085"/>
    </source>
</evidence>
<dbReference type="Pfam" id="PF01584">
    <property type="entry name" value="CheW"/>
    <property type="match status" value="1"/>
</dbReference>
<dbReference type="PRINTS" id="PR00344">
    <property type="entry name" value="BCTRLSENSOR"/>
</dbReference>
<feature type="modified residue" description="Phosphohistidine" evidence="9">
    <location>
        <position position="856"/>
    </location>
</feature>
<protein>
    <recommendedName>
        <fullName evidence="3">Chemotaxis protein CheA</fullName>
        <ecNumber evidence="2">2.7.13.3</ecNumber>
    </recommendedName>
</protein>
<dbReference type="CDD" id="cd17546">
    <property type="entry name" value="REC_hyHK_CKI1_RcsC-like"/>
    <property type="match status" value="1"/>
</dbReference>
<dbReference type="InterPro" id="IPR011006">
    <property type="entry name" value="CheY-like_superfamily"/>
</dbReference>
<dbReference type="Proteomes" id="UP001234916">
    <property type="component" value="Chromosome"/>
</dbReference>
<dbReference type="SUPFAM" id="SSF55874">
    <property type="entry name" value="ATPase domain of HSP90 chaperone/DNA topoisomerase II/histidine kinase"/>
    <property type="match status" value="1"/>
</dbReference>
<dbReference type="GO" id="GO:0000155">
    <property type="term" value="F:phosphorelay sensor kinase activity"/>
    <property type="evidence" value="ECO:0007669"/>
    <property type="project" value="InterPro"/>
</dbReference>
<dbReference type="Gene3D" id="3.40.50.2300">
    <property type="match status" value="1"/>
</dbReference>
<dbReference type="SMART" id="SM00387">
    <property type="entry name" value="HATPase_c"/>
    <property type="match status" value="1"/>
</dbReference>
<dbReference type="InterPro" id="IPR003594">
    <property type="entry name" value="HATPase_dom"/>
</dbReference>
<keyword evidence="5" id="KW-0808">Transferase</keyword>
<dbReference type="InterPro" id="IPR036890">
    <property type="entry name" value="HATPase_C_sf"/>
</dbReference>
<dbReference type="CDD" id="cd00088">
    <property type="entry name" value="HPT"/>
    <property type="match status" value="3"/>
</dbReference>
<keyword evidence="11" id="KW-0175">Coiled coil</keyword>
<dbReference type="PROSITE" id="PS50894">
    <property type="entry name" value="HPT"/>
    <property type="match status" value="3"/>
</dbReference>
<evidence type="ECO:0000256" key="2">
    <source>
        <dbReference type="ARBA" id="ARBA00012438"/>
    </source>
</evidence>
<proteinExistence type="predicted"/>
<dbReference type="InterPro" id="IPR058661">
    <property type="entry name" value="FimL_2nd"/>
</dbReference>
<dbReference type="InterPro" id="IPR004105">
    <property type="entry name" value="CheA-like_dim"/>
</dbReference>
<evidence type="ECO:0000259" key="12">
    <source>
        <dbReference type="PROSITE" id="PS50109"/>
    </source>
</evidence>
<dbReference type="EC" id="2.7.13.3" evidence="2"/>
<evidence type="ECO:0000313" key="16">
    <source>
        <dbReference type="EMBL" id="WIM04630.1"/>
    </source>
</evidence>
<evidence type="ECO:0000256" key="8">
    <source>
        <dbReference type="ARBA" id="ARBA00035100"/>
    </source>
</evidence>
<evidence type="ECO:0000259" key="14">
    <source>
        <dbReference type="PROSITE" id="PS50851"/>
    </source>
</evidence>
<evidence type="ECO:0000256" key="4">
    <source>
        <dbReference type="ARBA" id="ARBA00022553"/>
    </source>
</evidence>
<dbReference type="Gene3D" id="1.20.120.160">
    <property type="entry name" value="HPT domain"/>
    <property type="match status" value="4"/>
</dbReference>
<dbReference type="InterPro" id="IPR002545">
    <property type="entry name" value="CheW-lke_dom"/>
</dbReference>
<keyword evidence="4 10" id="KW-0597">Phosphoprotein</keyword>
<dbReference type="PROSITE" id="PS50851">
    <property type="entry name" value="CHEW"/>
    <property type="match status" value="1"/>
</dbReference>
<dbReference type="PROSITE" id="PS50110">
    <property type="entry name" value="RESPONSE_REGULATORY"/>
    <property type="match status" value="1"/>
</dbReference>
<evidence type="ECO:0000256" key="11">
    <source>
        <dbReference type="SAM" id="Coils"/>
    </source>
</evidence>
<dbReference type="InterPro" id="IPR008207">
    <property type="entry name" value="Sig_transdc_His_kin_Hpt_dom"/>
</dbReference>
<feature type="coiled-coil region" evidence="11">
    <location>
        <begin position="1125"/>
        <end position="1152"/>
    </location>
</feature>
<feature type="domain" description="HPt" evidence="15">
    <location>
        <begin position="963"/>
        <end position="1063"/>
    </location>
</feature>
<accession>A0AA49FJB1</accession>
<feature type="modified residue" description="Phosphohistidine" evidence="9">
    <location>
        <position position="1010"/>
    </location>
</feature>
<feature type="domain" description="HPt" evidence="15">
    <location>
        <begin position="667"/>
        <end position="767"/>
    </location>
</feature>
<dbReference type="SMART" id="SM00448">
    <property type="entry name" value="REC"/>
    <property type="match status" value="1"/>
</dbReference>
<comment type="function">
    <text evidence="8">Involved in the transmission of sensory signals from the chemoreceptors to the flagellar motors. CheA is autophosphorylated; it can transfer its phosphate group to either CheB or CheY.</text>
</comment>
<dbReference type="Pfam" id="PF02518">
    <property type="entry name" value="HATPase_c"/>
    <property type="match status" value="1"/>
</dbReference>
<dbReference type="EMBL" id="CP107246">
    <property type="protein sequence ID" value="WIM04630.1"/>
    <property type="molecule type" value="Genomic_DNA"/>
</dbReference>
<dbReference type="SUPFAM" id="SSF50341">
    <property type="entry name" value="CheW-like"/>
    <property type="match status" value="1"/>
</dbReference>
<evidence type="ECO:0000256" key="9">
    <source>
        <dbReference type="PROSITE-ProRule" id="PRU00110"/>
    </source>
</evidence>
<dbReference type="Pfam" id="PF01627">
    <property type="entry name" value="Hpt"/>
    <property type="match status" value="4"/>
</dbReference>
<dbReference type="InterPro" id="IPR004358">
    <property type="entry name" value="Sig_transdc_His_kin-like_C"/>
</dbReference>
<dbReference type="PANTHER" id="PTHR43395:SF8">
    <property type="entry name" value="HISTIDINE KINASE"/>
    <property type="match status" value="1"/>
</dbReference>
<feature type="domain" description="HPt" evidence="15">
    <location>
        <begin position="815"/>
        <end position="913"/>
    </location>
</feature>
<dbReference type="SMART" id="SM01231">
    <property type="entry name" value="H-kinase_dim"/>
    <property type="match status" value="1"/>
</dbReference>
<dbReference type="KEGG" id="npv:OHM77_07920"/>
<name>A0AA49FJB1_9PROT</name>
<feature type="modified residue" description="4-aspartylphosphate" evidence="10">
    <location>
        <position position="1621"/>
    </location>
</feature>
<feature type="domain" description="Response regulatory" evidence="13">
    <location>
        <begin position="1572"/>
        <end position="1688"/>
    </location>
</feature>
<dbReference type="GO" id="GO:0005737">
    <property type="term" value="C:cytoplasm"/>
    <property type="evidence" value="ECO:0007669"/>
    <property type="project" value="InterPro"/>
</dbReference>